<proteinExistence type="predicted"/>
<dbReference type="PANTHER" id="PTHR15854:SF4">
    <property type="entry name" value="PEROXYNITRITE ISOMERASE THAP4"/>
    <property type="match status" value="1"/>
</dbReference>
<sequence>MEPPTMNPVVEPLSWMLGTWLSDPPGAGTFPTLQPFQYLEEAYISHVGQPVLNFSFNAFHPDTRRPMHRECGFIRLKPDTNKVAFVSAQNTGTPPLAAVPGLPLPTRRACQQRAGQQGRSHLPPALRATFWGVCTRGHVCGGRLSACQGGKRQAFGQAQQGWQEGAGERGLIPFSPEFFQQQLTTEPLSAAHRCLLCEREPRGSLCSQKFSVWKSTLSPVGGHPKIVNQVH</sequence>
<feature type="domain" description="THAP4-like heme-binding" evidence="2">
    <location>
        <begin position="10"/>
        <end position="93"/>
    </location>
</feature>
<dbReference type="CDD" id="cd07828">
    <property type="entry name" value="lipocalin_heme-bd-THAP4-like"/>
    <property type="match status" value="1"/>
</dbReference>
<dbReference type="AlphaFoldDB" id="A0A452U0K5"/>
<comment type="catalytic activity">
    <reaction evidence="1">
        <text>peroxynitrite = nitrate</text>
        <dbReference type="Rhea" id="RHEA:63116"/>
        <dbReference type="ChEBI" id="CHEBI:17632"/>
        <dbReference type="ChEBI" id="CHEBI:25941"/>
    </reaction>
    <physiologicalReaction direction="left-to-right" evidence="1">
        <dbReference type="Rhea" id="RHEA:63117"/>
    </physiologicalReaction>
</comment>
<dbReference type="Ensembl" id="ENSUMAT00000016894.1">
    <property type="protein sequence ID" value="ENSUMAP00000014239.1"/>
    <property type="gene ID" value="ENSUMAG00000010490.1"/>
</dbReference>
<evidence type="ECO:0000256" key="1">
    <source>
        <dbReference type="ARBA" id="ARBA00036993"/>
    </source>
</evidence>
<dbReference type="GeneTree" id="ENSGT00940000158447"/>
<gene>
    <name evidence="3" type="primary">THAP4</name>
</gene>
<protein>
    <submittedName>
        <fullName evidence="3">THAP domain containing 4</fullName>
    </submittedName>
</protein>
<dbReference type="Pfam" id="PF08768">
    <property type="entry name" value="THAP4_heme-bd"/>
    <property type="match status" value="1"/>
</dbReference>
<dbReference type="InterPro" id="IPR012674">
    <property type="entry name" value="Calycin"/>
</dbReference>
<dbReference type="PANTHER" id="PTHR15854">
    <property type="entry name" value="THAP4 PROTEIN"/>
    <property type="match status" value="1"/>
</dbReference>
<dbReference type="InterPro" id="IPR045165">
    <property type="entry name" value="Nitrobindin"/>
</dbReference>
<dbReference type="SUPFAM" id="SSF50814">
    <property type="entry name" value="Lipocalins"/>
    <property type="match status" value="1"/>
</dbReference>
<dbReference type="Gene3D" id="2.40.128.20">
    <property type="match status" value="1"/>
</dbReference>
<name>A0A452U0K5_URSMA</name>
<evidence type="ECO:0000259" key="2">
    <source>
        <dbReference type="Pfam" id="PF08768"/>
    </source>
</evidence>
<reference evidence="3" key="1">
    <citation type="submission" date="2019-03" db="UniProtKB">
        <authorList>
            <consortium name="Ensembl"/>
        </authorList>
    </citation>
    <scope>IDENTIFICATION</scope>
</reference>
<evidence type="ECO:0000313" key="3">
    <source>
        <dbReference type="Ensembl" id="ENSUMAP00000014239"/>
    </source>
</evidence>
<organism evidence="3">
    <name type="scientific">Ursus maritimus</name>
    <name type="common">Polar bear</name>
    <name type="synonym">Thalarctos maritimus</name>
    <dbReference type="NCBI Taxonomy" id="29073"/>
    <lineage>
        <taxon>Eukaryota</taxon>
        <taxon>Metazoa</taxon>
        <taxon>Chordata</taxon>
        <taxon>Craniata</taxon>
        <taxon>Vertebrata</taxon>
        <taxon>Euteleostomi</taxon>
        <taxon>Mammalia</taxon>
        <taxon>Eutheria</taxon>
        <taxon>Laurasiatheria</taxon>
        <taxon>Carnivora</taxon>
        <taxon>Caniformia</taxon>
        <taxon>Ursidae</taxon>
        <taxon>Ursus</taxon>
    </lineage>
</organism>
<accession>A0A452U0K5</accession>
<dbReference type="InterPro" id="IPR014878">
    <property type="entry name" value="THAP4-like_heme-bd"/>
</dbReference>